<comment type="caution">
    <text evidence="4">The sequence shown here is derived from an EMBL/GenBank/DDBJ whole genome shotgun (WGS) entry which is preliminary data.</text>
</comment>
<dbReference type="AlphaFoldDB" id="A0A0W0VJB4"/>
<reference evidence="4 5" key="1">
    <citation type="submission" date="2015-11" db="EMBL/GenBank/DDBJ databases">
        <title>Genomic analysis of 38 Legionella species identifies large and diverse effector repertoires.</title>
        <authorList>
            <person name="Burstein D."/>
            <person name="Amaro F."/>
            <person name="Zusman T."/>
            <person name="Lifshitz Z."/>
            <person name="Cohen O."/>
            <person name="Gilbert J.A."/>
            <person name="Pupko T."/>
            <person name="Shuman H.A."/>
            <person name="Segal G."/>
        </authorList>
    </citation>
    <scope>NUCLEOTIDE SEQUENCE [LARGE SCALE GENOMIC DNA]</scope>
    <source>
        <strain evidence="4 5">ATCC 49505</strain>
    </source>
</reference>
<comment type="similarity">
    <text evidence="3">Belongs to the ribose 5-phosphate isomerase family.</text>
</comment>
<evidence type="ECO:0000313" key="4">
    <source>
        <dbReference type="EMBL" id="KTD20188.1"/>
    </source>
</evidence>
<dbReference type="GO" id="GO:0006014">
    <property type="term" value="P:D-ribose metabolic process"/>
    <property type="evidence" value="ECO:0007669"/>
    <property type="project" value="TreeGrafter"/>
</dbReference>
<dbReference type="HAMAP" id="MF_00170">
    <property type="entry name" value="Rib_5P_isom_A"/>
    <property type="match status" value="1"/>
</dbReference>
<dbReference type="Proteomes" id="UP000054997">
    <property type="component" value="Unassembled WGS sequence"/>
</dbReference>
<protein>
    <recommendedName>
        <fullName evidence="3">Ribose-5-phosphate isomerase A</fullName>
        <ecNumber evidence="3">5.3.1.6</ecNumber>
    </recommendedName>
    <alternativeName>
        <fullName evidence="3">Phosphoriboisomerase A</fullName>
        <shortName evidence="3">PRI</shortName>
    </alternativeName>
</protein>
<dbReference type="PANTHER" id="PTHR11934:SF0">
    <property type="entry name" value="RIBOSE-5-PHOSPHATE ISOMERASE"/>
    <property type="match status" value="1"/>
</dbReference>
<dbReference type="EMBL" id="LNYK01000030">
    <property type="protein sequence ID" value="KTD20188.1"/>
    <property type="molecule type" value="Genomic_DNA"/>
</dbReference>
<dbReference type="InterPro" id="IPR020672">
    <property type="entry name" value="Ribose5P_isomerase_typA_subgr"/>
</dbReference>
<dbReference type="Pfam" id="PF06026">
    <property type="entry name" value="Rib_5-P_isom_A"/>
    <property type="match status" value="1"/>
</dbReference>
<comment type="subunit">
    <text evidence="3">Homodimer.</text>
</comment>
<proteinExistence type="inferred from homology"/>
<dbReference type="NCBIfam" id="TIGR00021">
    <property type="entry name" value="rpiA"/>
    <property type="match status" value="1"/>
</dbReference>
<dbReference type="GO" id="GO:0004751">
    <property type="term" value="F:ribose-5-phosphate isomerase activity"/>
    <property type="evidence" value="ECO:0007669"/>
    <property type="project" value="UniProtKB-UniRule"/>
</dbReference>
<comment type="catalytic activity">
    <reaction evidence="1 3">
        <text>aldehydo-D-ribose 5-phosphate = D-ribulose 5-phosphate</text>
        <dbReference type="Rhea" id="RHEA:14657"/>
        <dbReference type="ChEBI" id="CHEBI:58121"/>
        <dbReference type="ChEBI" id="CHEBI:58273"/>
        <dbReference type="EC" id="5.3.1.6"/>
    </reaction>
</comment>
<dbReference type="PANTHER" id="PTHR11934">
    <property type="entry name" value="RIBOSE-5-PHOSPHATE ISOMERASE"/>
    <property type="match status" value="1"/>
</dbReference>
<dbReference type="SUPFAM" id="SSF100950">
    <property type="entry name" value="NagB/RpiA/CoA transferase-like"/>
    <property type="match status" value="1"/>
</dbReference>
<name>A0A0W0VJB4_9GAMM</name>
<evidence type="ECO:0000313" key="5">
    <source>
        <dbReference type="Proteomes" id="UP000054997"/>
    </source>
</evidence>
<dbReference type="UniPathway" id="UPA00115">
    <property type="reaction ID" value="UER00412"/>
</dbReference>
<sequence>MMQKLAMMTLNELKAKAANAALSYVDDNMIVGVGTGSTVNYFIEALAAVKHRIDACVSSSKQTEHRLRELGIPVIDLNVANEVAVYIDGADEVNPSRQMIKGGGGALTREKIIACSAKKFVCIADETKLVQDLGEFPLAVEVLPMARSYVARELVKLGGNPAYRENFITDNGNIILDVSDLDYSHPEELEKTIKCITGVVENGIFANCRADVVLLATQDGVRSF</sequence>
<dbReference type="GO" id="GO:0005829">
    <property type="term" value="C:cytosol"/>
    <property type="evidence" value="ECO:0007669"/>
    <property type="project" value="TreeGrafter"/>
</dbReference>
<evidence type="ECO:0000256" key="3">
    <source>
        <dbReference type="HAMAP-Rule" id="MF_00170"/>
    </source>
</evidence>
<keyword evidence="5" id="KW-1185">Reference proteome</keyword>
<evidence type="ECO:0000256" key="2">
    <source>
        <dbReference type="ARBA" id="ARBA00023235"/>
    </source>
</evidence>
<dbReference type="PATRIC" id="fig|45068.5.peg.1968"/>
<dbReference type="SUPFAM" id="SSF75445">
    <property type="entry name" value="D-ribose-5-phosphate isomerase (RpiA), lid domain"/>
    <property type="match status" value="1"/>
</dbReference>
<dbReference type="InterPro" id="IPR004788">
    <property type="entry name" value="Ribose5P_isomerase_type_A"/>
</dbReference>
<accession>A0A0W0VJB4</accession>
<feature type="binding site" evidence="3">
    <location>
        <position position="128"/>
    </location>
    <ligand>
        <name>substrate</name>
    </ligand>
</feature>
<dbReference type="EC" id="5.3.1.6" evidence="3"/>
<dbReference type="GO" id="GO:0009052">
    <property type="term" value="P:pentose-phosphate shunt, non-oxidative branch"/>
    <property type="evidence" value="ECO:0007669"/>
    <property type="project" value="UniProtKB-UniRule"/>
</dbReference>
<dbReference type="NCBIfam" id="NF001924">
    <property type="entry name" value="PRK00702.1"/>
    <property type="match status" value="1"/>
</dbReference>
<feature type="active site" description="Proton acceptor" evidence="3">
    <location>
        <position position="110"/>
    </location>
</feature>
<dbReference type="Gene3D" id="3.40.50.1360">
    <property type="match status" value="1"/>
</dbReference>
<organism evidence="4 5">
    <name type="scientific">Legionella londiniensis</name>
    <dbReference type="NCBI Taxonomy" id="45068"/>
    <lineage>
        <taxon>Bacteria</taxon>
        <taxon>Pseudomonadati</taxon>
        <taxon>Pseudomonadota</taxon>
        <taxon>Gammaproteobacteria</taxon>
        <taxon>Legionellales</taxon>
        <taxon>Legionellaceae</taxon>
        <taxon>Legionella</taxon>
    </lineage>
</organism>
<keyword evidence="2 3" id="KW-0413">Isomerase</keyword>
<feature type="binding site" evidence="3">
    <location>
        <begin position="88"/>
        <end position="91"/>
    </location>
    <ligand>
        <name>substrate</name>
    </ligand>
</feature>
<evidence type="ECO:0000256" key="1">
    <source>
        <dbReference type="ARBA" id="ARBA00001713"/>
    </source>
</evidence>
<dbReference type="InterPro" id="IPR037171">
    <property type="entry name" value="NagB/RpiA_transferase-like"/>
</dbReference>
<dbReference type="CDD" id="cd01398">
    <property type="entry name" value="RPI_A"/>
    <property type="match status" value="1"/>
</dbReference>
<comment type="pathway">
    <text evidence="3">Carbohydrate degradation; pentose phosphate pathway; D-ribose 5-phosphate from D-ribulose 5-phosphate (non-oxidative stage): step 1/1.</text>
</comment>
<feature type="binding site" evidence="3">
    <location>
        <begin position="35"/>
        <end position="38"/>
    </location>
    <ligand>
        <name>substrate</name>
    </ligand>
</feature>
<gene>
    <name evidence="3 4" type="primary">rpiA</name>
    <name evidence="4" type="ORF">Llon_1809</name>
</gene>
<dbReference type="FunFam" id="3.40.50.1360:FF:000001">
    <property type="entry name" value="Ribose-5-phosphate isomerase A"/>
    <property type="match status" value="1"/>
</dbReference>
<comment type="function">
    <text evidence="3">Catalyzes the reversible conversion of ribose-5-phosphate to ribulose 5-phosphate.</text>
</comment>
<feature type="binding site" evidence="3">
    <location>
        <begin position="101"/>
        <end position="104"/>
    </location>
    <ligand>
        <name>substrate</name>
    </ligand>
</feature>
<dbReference type="STRING" id="45068.Llon_1809"/>
<dbReference type="Gene3D" id="3.30.70.260">
    <property type="match status" value="1"/>
</dbReference>